<dbReference type="Proteomes" id="UP000001554">
    <property type="component" value="Chromosome 5"/>
</dbReference>
<dbReference type="AlphaFoldDB" id="A0A9J7L7W7"/>
<dbReference type="Gene3D" id="3.40.50.150">
    <property type="entry name" value="Vaccinia Virus protein VP39"/>
    <property type="match status" value="1"/>
</dbReference>
<dbReference type="CDD" id="cd02440">
    <property type="entry name" value="AdoMet_MTases"/>
    <property type="match status" value="1"/>
</dbReference>
<keyword evidence="1" id="KW-0489">Methyltransferase</keyword>
<sequence length="245" mass="27912">MDDLLTELLELNSKPVSYAERLEKARDMMRTRRRRQVFQLLGREIAIWESDVGEETDLAIGKRLWPGGVAFAEFLESENFNMTFEDKKVIELGAGTGLVGIALSFLGADVTLTDLPDIISYTEENVLMNTMNDNTPLCRYTPQVRPLTWGQDLAEYPRNNPRYDYVIGMECVYIEPVFNDLIATIKHLSSEDTVILIGYHVRIKAREEKFRKLFFDNFNVLGEFAVKGPAFTVLMARALPGENTS</sequence>
<keyword evidence="3" id="KW-1185">Reference proteome</keyword>
<dbReference type="OrthoDB" id="413520at2759"/>
<dbReference type="PANTHER" id="PTHR14614:SF109">
    <property type="entry name" value="RIBOSOMAL LYSINE N-METHYLTRANSFERASE 5"/>
    <property type="match status" value="1"/>
</dbReference>
<reference evidence="4 5" key="2">
    <citation type="submission" date="2025-04" db="UniProtKB">
        <authorList>
            <consortium name="RefSeq"/>
        </authorList>
    </citation>
    <scope>IDENTIFICATION</scope>
    <source>
        <strain evidence="4 5">S238N-H82</strain>
        <tissue evidence="4 5">Testes</tissue>
    </source>
</reference>
<dbReference type="RefSeq" id="XP_035677607.1">
    <property type="nucleotide sequence ID" value="XM_035821714.1"/>
</dbReference>
<organism evidence="3 4">
    <name type="scientific">Branchiostoma floridae</name>
    <name type="common">Florida lancelet</name>
    <name type="synonym">Amphioxus</name>
    <dbReference type="NCBI Taxonomy" id="7739"/>
    <lineage>
        <taxon>Eukaryota</taxon>
        <taxon>Metazoa</taxon>
        <taxon>Chordata</taxon>
        <taxon>Cephalochordata</taxon>
        <taxon>Leptocardii</taxon>
        <taxon>Amphioxiformes</taxon>
        <taxon>Branchiostomatidae</taxon>
        <taxon>Branchiostoma</taxon>
    </lineage>
</organism>
<dbReference type="PANTHER" id="PTHR14614">
    <property type="entry name" value="HEPATOCELLULAR CARCINOMA-ASSOCIATED ANTIGEN"/>
    <property type="match status" value="1"/>
</dbReference>
<dbReference type="InterPro" id="IPR019410">
    <property type="entry name" value="Methyltransf_16"/>
</dbReference>
<dbReference type="KEGG" id="bfo:118416565"/>
<keyword evidence="1" id="KW-0808">Transferase</keyword>
<evidence type="ECO:0000313" key="3">
    <source>
        <dbReference type="Proteomes" id="UP000001554"/>
    </source>
</evidence>
<evidence type="ECO:0000313" key="5">
    <source>
        <dbReference type="RefSeq" id="XP_035677607.1"/>
    </source>
</evidence>
<dbReference type="InterPro" id="IPR029063">
    <property type="entry name" value="SAM-dependent_MTases_sf"/>
</dbReference>
<dbReference type="RefSeq" id="XP_035677606.1">
    <property type="nucleotide sequence ID" value="XM_035821713.1"/>
</dbReference>
<protein>
    <submittedName>
        <fullName evidence="4 5">Protein N-lysine methyltransferase METTL21A-like</fullName>
    </submittedName>
</protein>
<evidence type="ECO:0000313" key="4">
    <source>
        <dbReference type="RefSeq" id="XP_035677606.1"/>
    </source>
</evidence>
<dbReference type="OMA" id="DTHREEY"/>
<accession>A0A9J7L7W7</accession>
<dbReference type="GO" id="GO:0032991">
    <property type="term" value="C:protein-containing complex"/>
    <property type="evidence" value="ECO:0000318"/>
    <property type="project" value="GO_Central"/>
</dbReference>
<keyword evidence="2" id="KW-0949">S-adenosyl-L-methionine</keyword>
<dbReference type="GO" id="GO:0032259">
    <property type="term" value="P:methylation"/>
    <property type="evidence" value="ECO:0007669"/>
    <property type="project" value="UniProtKB-KW"/>
</dbReference>
<dbReference type="GeneID" id="118416565"/>
<dbReference type="SUPFAM" id="SSF53335">
    <property type="entry name" value="S-adenosyl-L-methionine-dependent methyltransferases"/>
    <property type="match status" value="1"/>
</dbReference>
<proteinExistence type="predicted"/>
<reference evidence="3" key="1">
    <citation type="journal article" date="2020" name="Nat. Ecol. Evol.">
        <title>Deeply conserved synteny resolves early events in vertebrate evolution.</title>
        <authorList>
            <person name="Simakov O."/>
            <person name="Marletaz F."/>
            <person name="Yue J.X."/>
            <person name="O'Connell B."/>
            <person name="Jenkins J."/>
            <person name="Brandt A."/>
            <person name="Calef R."/>
            <person name="Tung C.H."/>
            <person name="Huang T.K."/>
            <person name="Schmutz J."/>
            <person name="Satoh N."/>
            <person name="Yu J.K."/>
            <person name="Putnam N.H."/>
            <person name="Green R.E."/>
            <person name="Rokhsar D.S."/>
        </authorList>
    </citation>
    <scope>NUCLEOTIDE SEQUENCE [LARGE SCALE GENOMIC DNA]</scope>
    <source>
        <strain evidence="3">S238N-H82</strain>
    </source>
</reference>
<dbReference type="Pfam" id="PF10294">
    <property type="entry name" value="Methyltransf_16"/>
    <property type="match status" value="1"/>
</dbReference>
<name>A0A9J7L7W7_BRAFL</name>
<gene>
    <name evidence="4 5" type="primary">LOC118416565</name>
</gene>
<dbReference type="GO" id="GO:0016279">
    <property type="term" value="F:protein-lysine N-methyltransferase activity"/>
    <property type="evidence" value="ECO:0000318"/>
    <property type="project" value="GO_Central"/>
</dbReference>
<dbReference type="GO" id="GO:0005829">
    <property type="term" value="C:cytosol"/>
    <property type="evidence" value="ECO:0000318"/>
    <property type="project" value="GO_Central"/>
</dbReference>
<evidence type="ECO:0000256" key="1">
    <source>
        <dbReference type="ARBA" id="ARBA00022603"/>
    </source>
</evidence>
<evidence type="ECO:0000256" key="2">
    <source>
        <dbReference type="ARBA" id="ARBA00022691"/>
    </source>
</evidence>